<dbReference type="Proteomes" id="UP001521184">
    <property type="component" value="Unassembled WGS sequence"/>
</dbReference>
<accession>A0ABR3TZQ7</accession>
<comment type="caution">
    <text evidence="1">The sequence shown here is derived from an EMBL/GenBank/DDBJ whole genome shotgun (WGS) entry which is preliminary data.</text>
</comment>
<evidence type="ECO:0000313" key="1">
    <source>
        <dbReference type="EMBL" id="KAL1648370.1"/>
    </source>
</evidence>
<reference evidence="1 2" key="1">
    <citation type="journal article" date="2023" name="Plant Dis.">
        <title>First Report of Diplodia intermedia Causing Canker and Dieback Diseases on Apple Trees in Canada.</title>
        <authorList>
            <person name="Ellouze W."/>
            <person name="Ilyukhin E."/>
            <person name="Sulman M."/>
            <person name="Ali S."/>
        </authorList>
    </citation>
    <scope>NUCLEOTIDE SEQUENCE [LARGE SCALE GENOMIC DNA]</scope>
    <source>
        <strain evidence="1 2">M45-28</strain>
    </source>
</reference>
<keyword evidence="2" id="KW-1185">Reference proteome</keyword>
<gene>
    <name evidence="1" type="ORF">SLS58_002123</name>
</gene>
<organism evidence="1 2">
    <name type="scientific">Diplodia intermedia</name>
    <dbReference type="NCBI Taxonomy" id="856260"/>
    <lineage>
        <taxon>Eukaryota</taxon>
        <taxon>Fungi</taxon>
        <taxon>Dikarya</taxon>
        <taxon>Ascomycota</taxon>
        <taxon>Pezizomycotina</taxon>
        <taxon>Dothideomycetes</taxon>
        <taxon>Dothideomycetes incertae sedis</taxon>
        <taxon>Botryosphaeriales</taxon>
        <taxon>Botryosphaeriaceae</taxon>
        <taxon>Diplodia</taxon>
    </lineage>
</organism>
<sequence>MRSSPTGDPPESPNAVPTEELVATLSGKWGDDKLKWLPPLSHHYIIDVEDWPPRLLKAMYALADRTRTFADRDYVMKRLQMTIVEFHDGERYNFSPPPSKEVLADQLAWDAETLLGKLRPALGFIDGIVALWGEDVTSKLQLSPITHHSALEWAVNFLDVTEEAFKEWGEEVRSWFTNDALMHPDTARRTAEKLRDAMNEVVRAWGEDVRPWFRPNSTTRARSKRQADCNLSINPIASGLRYPD</sequence>
<protein>
    <submittedName>
        <fullName evidence="1">Uncharacterized protein</fullName>
    </submittedName>
</protein>
<name>A0ABR3TZQ7_9PEZI</name>
<dbReference type="EMBL" id="JAKEKT020000009">
    <property type="protein sequence ID" value="KAL1648370.1"/>
    <property type="molecule type" value="Genomic_DNA"/>
</dbReference>
<evidence type="ECO:0000313" key="2">
    <source>
        <dbReference type="Proteomes" id="UP001521184"/>
    </source>
</evidence>
<proteinExistence type="predicted"/>